<feature type="transmembrane region" description="Helical" evidence="8">
    <location>
        <begin position="239"/>
        <end position="260"/>
    </location>
</feature>
<protein>
    <submittedName>
        <fullName evidence="10">Thiamine/thiamine pyrophosphate ABC transporter, permease protein</fullName>
    </submittedName>
</protein>
<gene>
    <name evidence="10" type="primary">thiP</name>
    <name evidence="10" type="ordered locus">RIEPE_0370</name>
</gene>
<keyword evidence="7 8" id="KW-0472">Membrane</keyword>
<accession>D4G8F8</accession>
<dbReference type="RefSeq" id="WP_013087472.1">
    <property type="nucleotide sequence ID" value="NC_014109.1"/>
</dbReference>
<comment type="subcellular location">
    <subcellularLocation>
        <location evidence="1">Cell inner membrane</location>
        <topology evidence="1">Multi-pass membrane protein</topology>
    </subcellularLocation>
    <subcellularLocation>
        <location evidence="8">Cell membrane</location>
        <topology evidence="8">Multi-pass membrane protein</topology>
    </subcellularLocation>
</comment>
<dbReference type="HOGENOM" id="CLU_021838_5_3_6"/>
<feature type="transmembrane region" description="Helical" evidence="8">
    <location>
        <begin position="90"/>
        <end position="113"/>
    </location>
</feature>
<feature type="transmembrane region" description="Helical" evidence="8">
    <location>
        <begin position="55"/>
        <end position="78"/>
    </location>
</feature>
<evidence type="ECO:0000256" key="4">
    <source>
        <dbReference type="ARBA" id="ARBA00022519"/>
    </source>
</evidence>
<evidence type="ECO:0000256" key="3">
    <source>
        <dbReference type="ARBA" id="ARBA00022475"/>
    </source>
</evidence>
<keyword evidence="5 8" id="KW-0812">Transmembrane</keyword>
<evidence type="ECO:0000256" key="1">
    <source>
        <dbReference type="ARBA" id="ARBA00004429"/>
    </source>
</evidence>
<sequence length="534" mass="62895">MVTRGYPVKTISLLPGIMICLLMSSSILSVFFVLFSYSENIKWQNLIIDQYLWKVIKFTFSQAFFSAFFSVLIAIFLSKIYFRNSFFCNIFLKLSSITFVLPTTIVTMGILTVYGRSGWISEMFNLVKVEYSFNMYGFQGIVLTNVFINLPFSTQLLLRSIRSISDDQWKIIDQIGMKHWEYFFNIEWYYLKRQIFPIFILVFVLSFSNFSIILITGGGPSSTTIELAIYQMINYESNYQQAAFLSIIQLTFCLCLVVFLESLNKFPIIENDHKESFKNRYCSEIYQDTISNRIIILLSMIFFITPLIAIILDGINIELIKVLKDFYFWKSFWNSVIIAIGSGFFCTLFALMFLWSSRELYFYQMFFSYKLFHLISLILIMLPNTGLVSALSILLNDFFEIRSSYLSIIVINTLIFIPYSIKILEIPMNDIFKYYNNLCLSLKIIGLNRFFIIEYRKLKYDMRKSFILSCFFALGDMNALSIFEEKKFLTLSYYLYDHLNHFYTKEASAVSLLMFLLYIILFLLLEIFSQKNYD</sequence>
<evidence type="ECO:0000256" key="7">
    <source>
        <dbReference type="ARBA" id="ARBA00023136"/>
    </source>
</evidence>
<feature type="transmembrane region" description="Helical" evidence="8">
    <location>
        <begin position="12"/>
        <end position="35"/>
    </location>
</feature>
<dbReference type="Proteomes" id="UP000001700">
    <property type="component" value="Chromosome"/>
</dbReference>
<feature type="transmembrane region" description="Helical" evidence="8">
    <location>
        <begin position="294"/>
        <end position="312"/>
    </location>
</feature>
<keyword evidence="4" id="KW-0997">Cell inner membrane</keyword>
<feature type="transmembrane region" description="Helical" evidence="8">
    <location>
        <begin position="367"/>
        <end position="393"/>
    </location>
</feature>
<dbReference type="Pfam" id="PF00528">
    <property type="entry name" value="BPD_transp_1"/>
    <property type="match status" value="1"/>
</dbReference>
<evidence type="ECO:0000256" key="8">
    <source>
        <dbReference type="RuleBase" id="RU363032"/>
    </source>
</evidence>
<feature type="transmembrane region" description="Helical" evidence="8">
    <location>
        <begin position="332"/>
        <end position="355"/>
    </location>
</feature>
<keyword evidence="3" id="KW-1003">Cell membrane</keyword>
<dbReference type="eggNOG" id="COG1178">
    <property type="taxonomic scope" value="Bacteria"/>
</dbReference>
<dbReference type="CDD" id="cd06261">
    <property type="entry name" value="TM_PBP2"/>
    <property type="match status" value="1"/>
</dbReference>
<dbReference type="GO" id="GO:0055085">
    <property type="term" value="P:transmembrane transport"/>
    <property type="evidence" value="ECO:0007669"/>
    <property type="project" value="InterPro"/>
</dbReference>
<name>D4G8F8_RIEPU</name>
<dbReference type="PANTHER" id="PTHR30183">
    <property type="entry name" value="MOLYBDENUM TRANSPORT SYSTEM PERMEASE PROTEIN MODB"/>
    <property type="match status" value="1"/>
</dbReference>
<feature type="domain" description="ABC transmembrane type-1" evidence="9">
    <location>
        <begin position="52"/>
        <end position="260"/>
    </location>
</feature>
<feature type="transmembrane region" description="Helical" evidence="8">
    <location>
        <begin position="195"/>
        <end position="219"/>
    </location>
</feature>
<proteinExistence type="inferred from homology"/>
<dbReference type="EMBL" id="CP001085">
    <property type="protein sequence ID" value="ADD79482.1"/>
    <property type="molecule type" value="Genomic_DNA"/>
</dbReference>
<evidence type="ECO:0000313" key="10">
    <source>
        <dbReference type="EMBL" id="ADD79482.1"/>
    </source>
</evidence>
<evidence type="ECO:0000259" key="9">
    <source>
        <dbReference type="PROSITE" id="PS50928"/>
    </source>
</evidence>
<dbReference type="InterPro" id="IPR000515">
    <property type="entry name" value="MetI-like"/>
</dbReference>
<dbReference type="AlphaFoldDB" id="D4G8F8"/>
<evidence type="ECO:0000256" key="2">
    <source>
        <dbReference type="ARBA" id="ARBA00022448"/>
    </source>
</evidence>
<dbReference type="InterPro" id="IPR035906">
    <property type="entry name" value="MetI-like_sf"/>
</dbReference>
<dbReference type="STRING" id="515618.RIEPE_0370"/>
<evidence type="ECO:0000256" key="5">
    <source>
        <dbReference type="ARBA" id="ARBA00022692"/>
    </source>
</evidence>
<comment type="similarity">
    <text evidence="8">Belongs to the binding-protein-dependent transport system permease family.</text>
</comment>
<reference evidence="10" key="1">
    <citation type="submission" date="2008-05" db="EMBL/GenBank/DDBJ databases">
        <title>Genome sequence of Riesia pediculicola USDA.</title>
        <authorList>
            <person name="Kirkness E.F."/>
        </authorList>
    </citation>
    <scope>NUCLEOTIDE SEQUENCE [LARGE SCALE GENOMIC DNA]</scope>
    <source>
        <strain evidence="10">USDA</strain>
    </source>
</reference>
<dbReference type="GO" id="GO:0005886">
    <property type="term" value="C:plasma membrane"/>
    <property type="evidence" value="ECO:0007669"/>
    <property type="project" value="UniProtKB-SubCell"/>
</dbReference>
<dbReference type="SUPFAM" id="SSF161098">
    <property type="entry name" value="MetI-like"/>
    <property type="match status" value="2"/>
</dbReference>
<feature type="transmembrane region" description="Helical" evidence="8">
    <location>
        <begin position="133"/>
        <end position="152"/>
    </location>
</feature>
<organism evidence="10 11">
    <name type="scientific">Riesia pediculicola (strain USDA)</name>
    <dbReference type="NCBI Taxonomy" id="515618"/>
    <lineage>
        <taxon>Bacteria</taxon>
        <taxon>Pseudomonadati</taxon>
        <taxon>Pseudomonadota</taxon>
        <taxon>Gammaproteobacteria</taxon>
        <taxon>Enterobacterales</taxon>
        <taxon>Enterobacteriaceae</taxon>
        <taxon>Candidatus Riesia</taxon>
    </lineage>
</organism>
<dbReference type="PANTHER" id="PTHR30183:SF9">
    <property type="entry name" value="THIAMINE TRANSPORT SYSTEM PERMEASE PROTEIN THIP"/>
    <property type="match status" value="1"/>
</dbReference>
<feature type="transmembrane region" description="Helical" evidence="8">
    <location>
        <begin position="507"/>
        <end position="528"/>
    </location>
</feature>
<keyword evidence="2 8" id="KW-0813">Transport</keyword>
<dbReference type="KEGG" id="rip:RIEPE_0370"/>
<evidence type="ECO:0000256" key="6">
    <source>
        <dbReference type="ARBA" id="ARBA00022989"/>
    </source>
</evidence>
<feature type="transmembrane region" description="Helical" evidence="8">
    <location>
        <begin position="405"/>
        <end position="424"/>
    </location>
</feature>
<keyword evidence="11" id="KW-1185">Reference proteome</keyword>
<dbReference type="PROSITE" id="PS50928">
    <property type="entry name" value="ABC_TM1"/>
    <property type="match status" value="1"/>
</dbReference>
<feature type="transmembrane region" description="Helical" evidence="8">
    <location>
        <begin position="466"/>
        <end position="483"/>
    </location>
</feature>
<keyword evidence="6 8" id="KW-1133">Transmembrane helix</keyword>
<evidence type="ECO:0000313" key="11">
    <source>
        <dbReference type="Proteomes" id="UP000001700"/>
    </source>
</evidence>
<dbReference type="Gene3D" id="1.10.3720.10">
    <property type="entry name" value="MetI-like"/>
    <property type="match status" value="2"/>
</dbReference>